<dbReference type="CDD" id="cd09274">
    <property type="entry name" value="RNase_HI_RT_Ty3"/>
    <property type="match status" value="1"/>
</dbReference>
<dbReference type="SUPFAM" id="SSF53098">
    <property type="entry name" value="Ribonuclease H-like"/>
    <property type="match status" value="1"/>
</dbReference>
<dbReference type="Gene3D" id="3.30.70.270">
    <property type="match status" value="2"/>
</dbReference>
<dbReference type="PANTHER" id="PTHR37984:SF5">
    <property type="entry name" value="PROTEIN NYNRIN-LIKE"/>
    <property type="match status" value="1"/>
</dbReference>
<dbReference type="InterPro" id="IPR043502">
    <property type="entry name" value="DNA/RNA_pol_sf"/>
</dbReference>
<evidence type="ECO:0000256" key="4">
    <source>
        <dbReference type="ARBA" id="ARBA00022759"/>
    </source>
</evidence>
<evidence type="ECO:0000256" key="5">
    <source>
        <dbReference type="ARBA" id="ARBA00022801"/>
    </source>
</evidence>
<reference evidence="8 9" key="1">
    <citation type="submission" date="2021-09" db="EMBL/GenBank/DDBJ databases">
        <title>Genomic insights and catalytic innovation underlie evolution of tropane alkaloids biosynthesis.</title>
        <authorList>
            <person name="Wang Y.-J."/>
            <person name="Tian T."/>
            <person name="Huang J.-P."/>
            <person name="Huang S.-X."/>
        </authorList>
    </citation>
    <scope>NUCLEOTIDE SEQUENCE [LARGE SCALE GENOMIC DNA]</scope>
    <source>
        <strain evidence="8">KIB-2018</strain>
        <tissue evidence="8">Leaf</tissue>
    </source>
</reference>
<evidence type="ECO:0000256" key="3">
    <source>
        <dbReference type="ARBA" id="ARBA00022722"/>
    </source>
</evidence>
<proteinExistence type="predicted"/>
<keyword evidence="3" id="KW-0540">Nuclease</keyword>
<keyword evidence="6" id="KW-0695">RNA-directed DNA polymerase</keyword>
<dbReference type="InterPro" id="IPR012337">
    <property type="entry name" value="RNaseH-like_sf"/>
</dbReference>
<dbReference type="InterPro" id="IPR043128">
    <property type="entry name" value="Rev_trsase/Diguanyl_cyclase"/>
</dbReference>
<keyword evidence="5" id="KW-0378">Hydrolase</keyword>
<protein>
    <recommendedName>
        <fullName evidence="7">Integrase catalytic domain-containing protein</fullName>
    </recommendedName>
</protein>
<dbReference type="GO" id="GO:0016787">
    <property type="term" value="F:hydrolase activity"/>
    <property type="evidence" value="ECO:0007669"/>
    <property type="project" value="UniProtKB-KW"/>
</dbReference>
<dbReference type="Pfam" id="PF00078">
    <property type="entry name" value="RVT_1"/>
    <property type="match status" value="1"/>
</dbReference>
<sequence length="635" mass="74100">MDLMNRVFRPYLDQFVVVFIDDILVYSKNEHEHIDHLRIVLQTLREWQLYAKLRHVVSYEGIRVDPSKIEAVVNWKPPRNVTEGFSVIASPLTKLLRKGVKYEWSDRCQSSFDRLKCMLTEEGKVVAYASRQLKTHEYNYPTHDLELAAVVFALKIWRHYLYGERCRIFTDHKSLKYLLTQKELNLRQRRWLELFKDYDCIVDYHPGKANIVADALSRKTISTLSLKQIGWKLGSDGALMAQLIARPTLRQEICNAQRADDKLQQLILATQEGKQTDFSVQGDGELYYKDRLCHRVPSGLLNPIPIPQWKWDNITMDFVIGLPLTQRKHDAVWVIVDKFTKYANFLPVRPNYSLDRLADLYVNEIVRLHGVPLSIMSDRDPRFTSRFWKSLQEALGTQLKFSTTFHPQTDGQSERTSIGMAPYEALYGRKCRTPVCWTELSENKMIGLDIVKDTEEKIQIIQQRLKAASDRQKSYVDLKRKDIEFQVGDKVFLKVSPWKHILRFGKKGKLSPRFIGPYEILKRVGPVAYQLALPGELARLHDVFHVSMLRRYRSDVTHKIPMQEIQVQQDLSFEEGPISILAREVKQLRNKTVPLVKVLWQHHGLEEATWEPEEIMKAQYPQLFGSGMNFEDEIS</sequence>
<keyword evidence="4" id="KW-0255">Endonuclease</keyword>
<accession>A0AAV8T1Z7</accession>
<evidence type="ECO:0000259" key="7">
    <source>
        <dbReference type="PROSITE" id="PS50994"/>
    </source>
</evidence>
<dbReference type="GO" id="GO:0015074">
    <property type="term" value="P:DNA integration"/>
    <property type="evidence" value="ECO:0007669"/>
    <property type="project" value="InterPro"/>
</dbReference>
<evidence type="ECO:0000313" key="8">
    <source>
        <dbReference type="EMBL" id="KAJ8760411.1"/>
    </source>
</evidence>
<organism evidence="8 9">
    <name type="scientific">Erythroxylum novogranatense</name>
    <dbReference type="NCBI Taxonomy" id="1862640"/>
    <lineage>
        <taxon>Eukaryota</taxon>
        <taxon>Viridiplantae</taxon>
        <taxon>Streptophyta</taxon>
        <taxon>Embryophyta</taxon>
        <taxon>Tracheophyta</taxon>
        <taxon>Spermatophyta</taxon>
        <taxon>Magnoliopsida</taxon>
        <taxon>eudicotyledons</taxon>
        <taxon>Gunneridae</taxon>
        <taxon>Pentapetalae</taxon>
        <taxon>rosids</taxon>
        <taxon>fabids</taxon>
        <taxon>Malpighiales</taxon>
        <taxon>Erythroxylaceae</taxon>
        <taxon>Erythroxylum</taxon>
    </lineage>
</organism>
<dbReference type="GO" id="GO:0004519">
    <property type="term" value="F:endonuclease activity"/>
    <property type="evidence" value="ECO:0007669"/>
    <property type="project" value="UniProtKB-KW"/>
</dbReference>
<name>A0AAV8T1Z7_9ROSI</name>
<feature type="domain" description="Integrase catalytic" evidence="7">
    <location>
        <begin position="301"/>
        <end position="416"/>
    </location>
</feature>
<dbReference type="InterPro" id="IPR000477">
    <property type="entry name" value="RT_dom"/>
</dbReference>
<dbReference type="Gene3D" id="3.30.420.10">
    <property type="entry name" value="Ribonuclease H-like superfamily/Ribonuclease H"/>
    <property type="match status" value="1"/>
</dbReference>
<keyword evidence="9" id="KW-1185">Reference proteome</keyword>
<dbReference type="AlphaFoldDB" id="A0AAV8T1Z7"/>
<dbReference type="GO" id="GO:0003964">
    <property type="term" value="F:RNA-directed DNA polymerase activity"/>
    <property type="evidence" value="ECO:0007669"/>
    <property type="project" value="UniProtKB-KW"/>
</dbReference>
<dbReference type="InterPro" id="IPR041373">
    <property type="entry name" value="RT_RNaseH"/>
</dbReference>
<dbReference type="EMBL" id="JAIWQS010000007">
    <property type="protein sequence ID" value="KAJ8760411.1"/>
    <property type="molecule type" value="Genomic_DNA"/>
</dbReference>
<evidence type="ECO:0000313" key="9">
    <source>
        <dbReference type="Proteomes" id="UP001159364"/>
    </source>
</evidence>
<dbReference type="InterPro" id="IPR001584">
    <property type="entry name" value="Integrase_cat-core"/>
</dbReference>
<gene>
    <name evidence="8" type="ORF">K2173_015078</name>
</gene>
<dbReference type="Pfam" id="PF24626">
    <property type="entry name" value="SH3_Tf2-1"/>
    <property type="match status" value="1"/>
</dbReference>
<dbReference type="InterPro" id="IPR036397">
    <property type="entry name" value="RNaseH_sf"/>
</dbReference>
<dbReference type="Proteomes" id="UP001159364">
    <property type="component" value="Linkage Group LG07"/>
</dbReference>
<dbReference type="InterPro" id="IPR056924">
    <property type="entry name" value="SH3_Tf2-1"/>
</dbReference>
<dbReference type="SUPFAM" id="SSF56672">
    <property type="entry name" value="DNA/RNA polymerases"/>
    <property type="match status" value="1"/>
</dbReference>
<dbReference type="PANTHER" id="PTHR37984">
    <property type="entry name" value="PROTEIN CBG26694"/>
    <property type="match status" value="1"/>
</dbReference>
<evidence type="ECO:0000256" key="6">
    <source>
        <dbReference type="ARBA" id="ARBA00022918"/>
    </source>
</evidence>
<dbReference type="PROSITE" id="PS50994">
    <property type="entry name" value="INTEGRASE"/>
    <property type="match status" value="1"/>
</dbReference>
<comment type="caution">
    <text evidence="8">The sequence shown here is derived from an EMBL/GenBank/DDBJ whole genome shotgun (WGS) entry which is preliminary data.</text>
</comment>
<evidence type="ECO:0000256" key="2">
    <source>
        <dbReference type="ARBA" id="ARBA00022695"/>
    </source>
</evidence>
<dbReference type="GO" id="GO:0003676">
    <property type="term" value="F:nucleic acid binding"/>
    <property type="evidence" value="ECO:0007669"/>
    <property type="project" value="InterPro"/>
</dbReference>
<keyword evidence="2" id="KW-0548">Nucleotidyltransferase</keyword>
<keyword evidence="1" id="KW-0808">Transferase</keyword>
<evidence type="ECO:0000256" key="1">
    <source>
        <dbReference type="ARBA" id="ARBA00022679"/>
    </source>
</evidence>
<dbReference type="InterPro" id="IPR050951">
    <property type="entry name" value="Retrovirus_Pol_polyprotein"/>
</dbReference>
<dbReference type="Pfam" id="PF17917">
    <property type="entry name" value="RT_RNaseH"/>
    <property type="match status" value="1"/>
</dbReference>